<accession>A0A9D4YI66</accession>
<organism evidence="2 3">
    <name type="scientific">Pisum sativum</name>
    <name type="common">Garden pea</name>
    <name type="synonym">Lathyrus oleraceus</name>
    <dbReference type="NCBI Taxonomy" id="3888"/>
    <lineage>
        <taxon>Eukaryota</taxon>
        <taxon>Viridiplantae</taxon>
        <taxon>Streptophyta</taxon>
        <taxon>Embryophyta</taxon>
        <taxon>Tracheophyta</taxon>
        <taxon>Spermatophyta</taxon>
        <taxon>Magnoliopsida</taxon>
        <taxon>eudicotyledons</taxon>
        <taxon>Gunneridae</taxon>
        <taxon>Pentapetalae</taxon>
        <taxon>rosids</taxon>
        <taxon>fabids</taxon>
        <taxon>Fabales</taxon>
        <taxon>Fabaceae</taxon>
        <taxon>Papilionoideae</taxon>
        <taxon>50 kb inversion clade</taxon>
        <taxon>NPAAA clade</taxon>
        <taxon>Hologalegina</taxon>
        <taxon>IRL clade</taxon>
        <taxon>Fabeae</taxon>
        <taxon>Lathyrus</taxon>
    </lineage>
</organism>
<dbReference type="EMBL" id="JAMSHJ010000002">
    <property type="protein sequence ID" value="KAI5438813.1"/>
    <property type="molecule type" value="Genomic_DNA"/>
</dbReference>
<reference evidence="2 3" key="1">
    <citation type="journal article" date="2022" name="Nat. Genet.">
        <title>Improved pea reference genome and pan-genome highlight genomic features and evolutionary characteristics.</title>
        <authorList>
            <person name="Yang T."/>
            <person name="Liu R."/>
            <person name="Luo Y."/>
            <person name="Hu S."/>
            <person name="Wang D."/>
            <person name="Wang C."/>
            <person name="Pandey M.K."/>
            <person name="Ge S."/>
            <person name="Xu Q."/>
            <person name="Li N."/>
            <person name="Li G."/>
            <person name="Huang Y."/>
            <person name="Saxena R.K."/>
            <person name="Ji Y."/>
            <person name="Li M."/>
            <person name="Yan X."/>
            <person name="He Y."/>
            <person name="Liu Y."/>
            <person name="Wang X."/>
            <person name="Xiang C."/>
            <person name="Varshney R.K."/>
            <person name="Ding H."/>
            <person name="Gao S."/>
            <person name="Zong X."/>
        </authorList>
    </citation>
    <scope>NUCLEOTIDE SEQUENCE [LARGE SCALE GENOMIC DNA]</scope>
    <source>
        <strain evidence="2 3">cv. Zhongwan 6</strain>
    </source>
</reference>
<name>A0A9D4YI66_PEA</name>
<dbReference type="Proteomes" id="UP001058974">
    <property type="component" value="Chromosome 2"/>
</dbReference>
<evidence type="ECO:0000259" key="1">
    <source>
        <dbReference type="Pfam" id="PF25597"/>
    </source>
</evidence>
<sequence>MSGSVPSEFWGEAVLTDVHVIRQTHQERSKLSSRSAICVFLGYDDGQKSYRCYDPSTKKLYVSRHVVYLEHIPFYSLSSDSHITSSSKLIHVDPFGHNDNISSDCNFENCRTDTTATPDTDIPLAPTNIQETPAIVDPPRPRYPSRHHKYTKLSNFVYSTYSTSFASFLTFILLPTNRLFLTPFGSRL</sequence>
<dbReference type="Gramene" id="Psat02G0451300-T1">
    <property type="protein sequence ID" value="KAI5438813.1"/>
    <property type="gene ID" value="KIW84_024513"/>
</dbReference>
<proteinExistence type="predicted"/>
<comment type="caution">
    <text evidence="2">The sequence shown here is derived from an EMBL/GenBank/DDBJ whole genome shotgun (WGS) entry which is preliminary data.</text>
</comment>
<dbReference type="Pfam" id="PF25597">
    <property type="entry name" value="SH3_retrovirus"/>
    <property type="match status" value="1"/>
</dbReference>
<protein>
    <recommendedName>
        <fullName evidence="1">Retroviral polymerase SH3-like domain-containing protein</fullName>
    </recommendedName>
</protein>
<feature type="domain" description="Retroviral polymerase SH3-like" evidence="1">
    <location>
        <begin position="25"/>
        <end position="79"/>
    </location>
</feature>
<evidence type="ECO:0000313" key="2">
    <source>
        <dbReference type="EMBL" id="KAI5438813.1"/>
    </source>
</evidence>
<gene>
    <name evidence="2" type="ORF">KIW84_024513</name>
</gene>
<evidence type="ECO:0000313" key="3">
    <source>
        <dbReference type="Proteomes" id="UP001058974"/>
    </source>
</evidence>
<dbReference type="AlphaFoldDB" id="A0A9D4YI66"/>
<keyword evidence="3" id="KW-1185">Reference proteome</keyword>
<dbReference type="InterPro" id="IPR057670">
    <property type="entry name" value="SH3_retrovirus"/>
</dbReference>